<accession>A0ABM6W8X0</accession>
<dbReference type="PANTHER" id="PTHR43798:SF5">
    <property type="entry name" value="MONOACYLGLYCEROL LIPASE ABHD6"/>
    <property type="match status" value="1"/>
</dbReference>
<feature type="domain" description="AB hydrolase-1" evidence="1">
    <location>
        <begin position="8"/>
        <end position="214"/>
    </location>
</feature>
<evidence type="ECO:0000313" key="3">
    <source>
        <dbReference type="Proteomes" id="UP000246099"/>
    </source>
</evidence>
<dbReference type="Gene3D" id="3.40.50.1820">
    <property type="entry name" value="alpha/beta hydrolase"/>
    <property type="match status" value="1"/>
</dbReference>
<protein>
    <submittedName>
        <fullName evidence="2">Alpha/beta hydrolase</fullName>
    </submittedName>
</protein>
<dbReference type="InterPro" id="IPR029058">
    <property type="entry name" value="AB_hydrolase_fold"/>
</dbReference>
<dbReference type="GO" id="GO:0016787">
    <property type="term" value="F:hydrolase activity"/>
    <property type="evidence" value="ECO:0007669"/>
    <property type="project" value="UniProtKB-KW"/>
</dbReference>
<organism evidence="2 3">
    <name type="scientific">Chitinophaga alhagiae</name>
    <dbReference type="NCBI Taxonomy" id="2203219"/>
    <lineage>
        <taxon>Bacteria</taxon>
        <taxon>Pseudomonadati</taxon>
        <taxon>Bacteroidota</taxon>
        <taxon>Chitinophagia</taxon>
        <taxon>Chitinophagales</taxon>
        <taxon>Chitinophagaceae</taxon>
        <taxon>Chitinophaga</taxon>
    </lineage>
</organism>
<dbReference type="PANTHER" id="PTHR43798">
    <property type="entry name" value="MONOACYLGLYCEROL LIPASE"/>
    <property type="match status" value="1"/>
</dbReference>
<evidence type="ECO:0000313" key="2">
    <source>
        <dbReference type="EMBL" id="AWO00299.1"/>
    </source>
</evidence>
<evidence type="ECO:0000259" key="1">
    <source>
        <dbReference type="Pfam" id="PF12697"/>
    </source>
</evidence>
<sequence length="233" mass="25546">MEQIKPALLLLHGALGAHTDFDPVVPALAVHYTVYRFNFHGHGGSPLPVMPLSIPMFSRQLLDFIAEQKLAPVAVFGYSMGGYVALQAALEAPEAFSRIQTLATKFSWTPDTAAREARRLNAATLREKAPDYAAAQQQLHGEQEWGPLLAATAIMMENLGSEPLLTADTLKNITVPVRVMVGDRDAMVSIEETVATYRQLPQASLTVLPDTKHPLEKVNSAVLIWEIRSFMTV</sequence>
<dbReference type="Pfam" id="PF12697">
    <property type="entry name" value="Abhydrolase_6"/>
    <property type="match status" value="1"/>
</dbReference>
<name>A0ABM6W8X0_9BACT</name>
<dbReference type="RefSeq" id="WP_119075565.1">
    <property type="nucleotide sequence ID" value="NZ_CP029600.1"/>
</dbReference>
<keyword evidence="2" id="KW-0378">Hydrolase</keyword>
<dbReference type="InterPro" id="IPR050266">
    <property type="entry name" value="AB_hydrolase_sf"/>
</dbReference>
<dbReference type="Proteomes" id="UP000246099">
    <property type="component" value="Chromosome"/>
</dbReference>
<dbReference type="SUPFAM" id="SSF53474">
    <property type="entry name" value="alpha/beta-Hydrolases"/>
    <property type="match status" value="1"/>
</dbReference>
<keyword evidence="3" id="KW-1185">Reference proteome</keyword>
<reference evidence="2 3" key="1">
    <citation type="submission" date="2018-05" db="EMBL/GenBank/DDBJ databases">
        <title>Chitinophaga sp. nov., isolated from rhizosphere soil of Alhagi.</title>
        <authorList>
            <person name="Liu Y."/>
        </authorList>
    </citation>
    <scope>NUCLEOTIDE SEQUENCE [LARGE SCALE GENOMIC DNA]</scope>
    <source>
        <strain evidence="2 3">T22</strain>
    </source>
</reference>
<dbReference type="EMBL" id="CP029600">
    <property type="protein sequence ID" value="AWO00299.1"/>
    <property type="molecule type" value="Genomic_DNA"/>
</dbReference>
<dbReference type="InterPro" id="IPR000073">
    <property type="entry name" value="AB_hydrolase_1"/>
</dbReference>
<proteinExistence type="predicted"/>
<gene>
    <name evidence="2" type="ORF">DLD77_00530</name>
</gene>